<dbReference type="EMBL" id="BMAV01011534">
    <property type="protein sequence ID" value="GFY57490.1"/>
    <property type="molecule type" value="Genomic_DNA"/>
</dbReference>
<dbReference type="Proteomes" id="UP000886998">
    <property type="component" value="Unassembled WGS sequence"/>
</dbReference>
<dbReference type="AlphaFoldDB" id="A0A8X6XRS3"/>
<evidence type="ECO:0000313" key="2">
    <source>
        <dbReference type="EMBL" id="GFY57490.1"/>
    </source>
</evidence>
<accession>A0A8X6XRS3</accession>
<evidence type="ECO:0000256" key="1">
    <source>
        <dbReference type="SAM" id="Phobius"/>
    </source>
</evidence>
<keyword evidence="1" id="KW-1133">Transmembrane helix</keyword>
<evidence type="ECO:0000313" key="3">
    <source>
        <dbReference type="Proteomes" id="UP000886998"/>
    </source>
</evidence>
<gene>
    <name evidence="2" type="ORF">TNIN_386511</name>
</gene>
<organism evidence="2 3">
    <name type="scientific">Trichonephila inaurata madagascariensis</name>
    <dbReference type="NCBI Taxonomy" id="2747483"/>
    <lineage>
        <taxon>Eukaryota</taxon>
        <taxon>Metazoa</taxon>
        <taxon>Ecdysozoa</taxon>
        <taxon>Arthropoda</taxon>
        <taxon>Chelicerata</taxon>
        <taxon>Arachnida</taxon>
        <taxon>Araneae</taxon>
        <taxon>Araneomorphae</taxon>
        <taxon>Entelegynae</taxon>
        <taxon>Araneoidea</taxon>
        <taxon>Nephilidae</taxon>
        <taxon>Trichonephila</taxon>
        <taxon>Trichonephila inaurata</taxon>
    </lineage>
</organism>
<keyword evidence="3" id="KW-1185">Reference proteome</keyword>
<proteinExistence type="predicted"/>
<reference evidence="2" key="1">
    <citation type="submission" date="2020-08" db="EMBL/GenBank/DDBJ databases">
        <title>Multicomponent nature underlies the extraordinary mechanical properties of spider dragline silk.</title>
        <authorList>
            <person name="Kono N."/>
            <person name="Nakamura H."/>
            <person name="Mori M."/>
            <person name="Yoshida Y."/>
            <person name="Ohtoshi R."/>
            <person name="Malay A.D."/>
            <person name="Moran D.A.P."/>
            <person name="Tomita M."/>
            <person name="Numata K."/>
            <person name="Arakawa K."/>
        </authorList>
    </citation>
    <scope>NUCLEOTIDE SEQUENCE</scope>
</reference>
<keyword evidence="1" id="KW-0812">Transmembrane</keyword>
<sequence>MFILMRPDKEFSTKFIRAFYKSKSAHLRQNHVLTSFYKKEETDGTKQVTFTMSKRAVCLNCPHKRFISQYWTLIGCWTIVRIFFSSFHWFFARGDQPGQKRSVRSKNSDRDLNYDAFRNEVRDKLFFSPPP</sequence>
<keyword evidence="1" id="KW-0472">Membrane</keyword>
<feature type="transmembrane region" description="Helical" evidence="1">
    <location>
        <begin position="70"/>
        <end position="91"/>
    </location>
</feature>
<name>A0A8X6XRS3_9ARAC</name>
<comment type="caution">
    <text evidence="2">The sequence shown here is derived from an EMBL/GenBank/DDBJ whole genome shotgun (WGS) entry which is preliminary data.</text>
</comment>
<protein>
    <submittedName>
        <fullName evidence="2">Uncharacterized protein</fullName>
    </submittedName>
</protein>